<evidence type="ECO:0000256" key="1">
    <source>
        <dbReference type="SAM" id="MobiDB-lite"/>
    </source>
</evidence>
<protein>
    <submittedName>
        <fullName evidence="3">Uncharacterized protein</fullName>
    </submittedName>
</protein>
<keyword evidence="4" id="KW-1185">Reference proteome</keyword>
<keyword evidence="2" id="KW-1133">Transmembrane helix</keyword>
<feature type="transmembrane region" description="Helical" evidence="2">
    <location>
        <begin position="279"/>
        <end position="302"/>
    </location>
</feature>
<feature type="region of interest" description="Disordered" evidence="1">
    <location>
        <begin position="109"/>
        <end position="138"/>
    </location>
</feature>
<evidence type="ECO:0000256" key="2">
    <source>
        <dbReference type="SAM" id="Phobius"/>
    </source>
</evidence>
<name>A0AA88XPL4_PINIB</name>
<reference evidence="3" key="1">
    <citation type="submission" date="2019-08" db="EMBL/GenBank/DDBJ databases">
        <title>The improved chromosome-level genome for the pearl oyster Pinctada fucata martensii using PacBio sequencing and Hi-C.</title>
        <authorList>
            <person name="Zheng Z."/>
        </authorList>
    </citation>
    <scope>NUCLEOTIDE SEQUENCE</scope>
    <source>
        <strain evidence="3">ZZ-2019</strain>
        <tissue evidence="3">Adductor muscle</tissue>
    </source>
</reference>
<accession>A0AA88XPL4</accession>
<comment type="caution">
    <text evidence="3">The sequence shown here is derived from an EMBL/GenBank/DDBJ whole genome shotgun (WGS) entry which is preliminary data.</text>
</comment>
<gene>
    <name evidence="3" type="ORF">FSP39_015764</name>
</gene>
<organism evidence="3 4">
    <name type="scientific">Pinctada imbricata</name>
    <name type="common">Atlantic pearl-oyster</name>
    <name type="synonym">Pinctada martensii</name>
    <dbReference type="NCBI Taxonomy" id="66713"/>
    <lineage>
        <taxon>Eukaryota</taxon>
        <taxon>Metazoa</taxon>
        <taxon>Spiralia</taxon>
        <taxon>Lophotrochozoa</taxon>
        <taxon>Mollusca</taxon>
        <taxon>Bivalvia</taxon>
        <taxon>Autobranchia</taxon>
        <taxon>Pteriomorphia</taxon>
        <taxon>Pterioida</taxon>
        <taxon>Pterioidea</taxon>
        <taxon>Pteriidae</taxon>
        <taxon>Pinctada</taxon>
    </lineage>
</organism>
<feature type="transmembrane region" description="Helical" evidence="2">
    <location>
        <begin position="468"/>
        <end position="488"/>
    </location>
</feature>
<dbReference type="EMBL" id="VSWD01000011">
    <property type="protein sequence ID" value="KAK3088179.1"/>
    <property type="molecule type" value="Genomic_DNA"/>
</dbReference>
<keyword evidence="2" id="KW-0472">Membrane</keyword>
<dbReference type="AlphaFoldDB" id="A0AA88XPL4"/>
<feature type="region of interest" description="Disordered" evidence="1">
    <location>
        <begin position="19"/>
        <end position="43"/>
    </location>
</feature>
<sequence>MDRRDYTIDWYRKQDFQRPHSGSFEMNRRATGRGYAPSDFGDYRHDRGEYFEKRSVPHANGKITPGRGYPGQRYVPSDTGDYRETSPPMEPSPDYITGVPVLPQNPYKRAVPDDRSQQDVRPSGETFYNHAYEPPPPCRTYEQPYSPRLGPGIVSTNLSRTDANQGDAFIIYDGKKSNYIGQTIPTWVDKMTMDIDEKKKTKKSKIRICTMATVSRIFVMMLIVWDISNDWLLASSGPISFLNPDKSAGNCVINKKLFDLTSVNISSVDDYVCAKSESVWNAFGVLSLLGSLVSIIQLINIGCEMLMQCRPSVFQVLHGQSEVLLAIFFEELPQILLMTSMLYICDCSGMLNNESLPRLTVTMLMASISAAVSTTARFSISFRGIADDDGCCNTWWRSSCCENKDYCCRLNPKNLFCICNIPCPLCCCTLHCQSCKWTPRTWCSPLLKAFSCFCNCCREDKEMFGVRLINILGILLLWSACWLSTFSFT</sequence>
<proteinExistence type="predicted"/>
<dbReference type="Proteomes" id="UP001186944">
    <property type="component" value="Unassembled WGS sequence"/>
</dbReference>
<evidence type="ECO:0000313" key="4">
    <source>
        <dbReference type="Proteomes" id="UP001186944"/>
    </source>
</evidence>
<feature type="transmembrane region" description="Helical" evidence="2">
    <location>
        <begin position="208"/>
        <end position="228"/>
    </location>
</feature>
<keyword evidence="2" id="KW-0812">Transmembrane</keyword>
<evidence type="ECO:0000313" key="3">
    <source>
        <dbReference type="EMBL" id="KAK3088179.1"/>
    </source>
</evidence>